<keyword evidence="1" id="KW-0732">Signal</keyword>
<dbReference type="Proteomes" id="UP000688137">
    <property type="component" value="Unassembled WGS sequence"/>
</dbReference>
<keyword evidence="3" id="KW-1185">Reference proteome</keyword>
<accession>A0A8S1JVY6</accession>
<dbReference type="EMBL" id="CAJJDM010000008">
    <property type="protein sequence ID" value="CAD8047064.1"/>
    <property type="molecule type" value="Genomic_DNA"/>
</dbReference>
<dbReference type="AlphaFoldDB" id="A0A8S1JVY6"/>
<evidence type="ECO:0000313" key="2">
    <source>
        <dbReference type="EMBL" id="CAD8047064.1"/>
    </source>
</evidence>
<comment type="caution">
    <text evidence="2">The sequence shown here is derived from an EMBL/GenBank/DDBJ whole genome shotgun (WGS) entry which is preliminary data.</text>
</comment>
<evidence type="ECO:0008006" key="4">
    <source>
        <dbReference type="Google" id="ProtNLM"/>
    </source>
</evidence>
<proteinExistence type="predicted"/>
<evidence type="ECO:0000313" key="3">
    <source>
        <dbReference type="Proteomes" id="UP000688137"/>
    </source>
</evidence>
<reference evidence="2" key="1">
    <citation type="submission" date="2021-01" db="EMBL/GenBank/DDBJ databases">
        <authorList>
            <consortium name="Genoscope - CEA"/>
            <person name="William W."/>
        </authorList>
    </citation>
    <scope>NUCLEOTIDE SEQUENCE</scope>
</reference>
<feature type="chain" id="PRO_5035886539" description="Transmembrane protein" evidence="1">
    <location>
        <begin position="16"/>
        <end position="271"/>
    </location>
</feature>
<feature type="signal peptide" evidence="1">
    <location>
        <begin position="1"/>
        <end position="15"/>
    </location>
</feature>
<dbReference type="OMA" id="QFTLANW"/>
<protein>
    <recommendedName>
        <fullName evidence="4">Transmembrane protein</fullName>
    </recommendedName>
</protein>
<name>A0A8S1JVY6_PARPR</name>
<evidence type="ECO:0000256" key="1">
    <source>
        <dbReference type="SAM" id="SignalP"/>
    </source>
</evidence>
<sequence length="271" mass="31233">MIIYLIFIPFQFTLANWNLSIQYSTLCNCQQISEPTLCSSSQFCQLDMDFECIEVLDYNCSYFNEQTILYLCSQLDRCYLNNGQCVELNDCTKLKGLTDQDCYQQSKRCGTSINNICQLTQCDSYLDESQCNNSIFNIRFDNIGYGNVCYWNNNISTCQNLLCENVSVDKCYQYTNLCQIVNNLCTWATCQNLSPEDCTYVWEGSQRNVIQPCVLVNGICQNANSANELNSQDCTLNTLYTYIYTSDNTCQPCQYSNYLKFQLLLILILVN</sequence>
<gene>
    <name evidence="2" type="ORF">PPRIM_AZ9-3.1.T0110241</name>
</gene>
<organism evidence="2 3">
    <name type="scientific">Paramecium primaurelia</name>
    <dbReference type="NCBI Taxonomy" id="5886"/>
    <lineage>
        <taxon>Eukaryota</taxon>
        <taxon>Sar</taxon>
        <taxon>Alveolata</taxon>
        <taxon>Ciliophora</taxon>
        <taxon>Intramacronucleata</taxon>
        <taxon>Oligohymenophorea</taxon>
        <taxon>Peniculida</taxon>
        <taxon>Parameciidae</taxon>
        <taxon>Paramecium</taxon>
    </lineage>
</organism>